<dbReference type="GO" id="GO:0019305">
    <property type="term" value="P:dTDP-rhamnose biosynthetic process"/>
    <property type="evidence" value="ECO:0007669"/>
    <property type="project" value="UniProtKB-UniRule"/>
</dbReference>
<keyword evidence="9" id="KW-1185">Reference proteome</keyword>
<dbReference type="GO" id="GO:0005829">
    <property type="term" value="C:cytosol"/>
    <property type="evidence" value="ECO:0007669"/>
    <property type="project" value="TreeGrafter"/>
</dbReference>
<dbReference type="InterPro" id="IPR011051">
    <property type="entry name" value="RmlC_Cupin_sf"/>
</dbReference>
<dbReference type="PANTHER" id="PTHR21047">
    <property type="entry name" value="DTDP-6-DEOXY-D-GLUCOSE-3,5 EPIMERASE"/>
    <property type="match status" value="1"/>
</dbReference>
<comment type="caution">
    <text evidence="8">The sequence shown here is derived from an EMBL/GenBank/DDBJ whole genome shotgun (WGS) entry which is preliminary data.</text>
</comment>
<evidence type="ECO:0000256" key="1">
    <source>
        <dbReference type="ARBA" id="ARBA00001298"/>
    </source>
</evidence>
<dbReference type="UniPathway" id="UPA00124"/>
<dbReference type="PANTHER" id="PTHR21047:SF2">
    <property type="entry name" value="THYMIDINE DIPHOSPHO-4-KETO-RHAMNOSE 3,5-EPIMERASE"/>
    <property type="match status" value="1"/>
</dbReference>
<dbReference type="Pfam" id="PF00908">
    <property type="entry name" value="dTDP_sugar_isom"/>
    <property type="match status" value="1"/>
</dbReference>
<organism evidence="8 9">
    <name type="scientific">Polaribacter aestuariivivens</name>
    <dbReference type="NCBI Taxonomy" id="2304626"/>
    <lineage>
        <taxon>Bacteria</taxon>
        <taxon>Pseudomonadati</taxon>
        <taxon>Bacteroidota</taxon>
        <taxon>Flavobacteriia</taxon>
        <taxon>Flavobacteriales</taxon>
        <taxon>Flavobacteriaceae</taxon>
    </lineage>
</organism>
<dbReference type="InterPro" id="IPR014710">
    <property type="entry name" value="RmlC-like_jellyroll"/>
</dbReference>
<evidence type="ECO:0000313" key="8">
    <source>
        <dbReference type="EMBL" id="TMM29902.1"/>
    </source>
</evidence>
<accession>A0A5S3N4V1</accession>
<feature type="site" description="Participates in a stacking interaction with the thymidine ring of dTDP-4-oxo-6-deoxyglucose" evidence="6">
    <location>
        <position position="138"/>
    </location>
</feature>
<gene>
    <name evidence="8" type="primary">rfbC</name>
    <name evidence="8" type="ORF">FDT66_08510</name>
</gene>
<evidence type="ECO:0000256" key="2">
    <source>
        <dbReference type="ARBA" id="ARBA00001997"/>
    </source>
</evidence>
<dbReference type="EMBL" id="VANR01000004">
    <property type="protein sequence ID" value="TMM29902.1"/>
    <property type="molecule type" value="Genomic_DNA"/>
</dbReference>
<dbReference type="OrthoDB" id="9800680at2"/>
<comment type="similarity">
    <text evidence="7">Belongs to the dTDP-4-dehydrorhamnose 3,5-epimerase family.</text>
</comment>
<evidence type="ECO:0000256" key="7">
    <source>
        <dbReference type="RuleBase" id="RU364069"/>
    </source>
</evidence>
<dbReference type="RefSeq" id="WP_138535752.1">
    <property type="nucleotide sequence ID" value="NZ_VANR01000004.1"/>
</dbReference>
<name>A0A5S3N4V1_9FLAO</name>
<evidence type="ECO:0000256" key="5">
    <source>
        <dbReference type="PIRSR" id="PIRSR600888-1"/>
    </source>
</evidence>
<proteinExistence type="inferred from homology"/>
<keyword evidence="7 8" id="KW-0413">Isomerase</keyword>
<comment type="subunit">
    <text evidence="7">Homodimer.</text>
</comment>
<dbReference type="AlphaFoldDB" id="A0A5S3N4V1"/>
<protein>
    <recommendedName>
        <fullName evidence="4 7">dTDP-4-dehydrorhamnose 3,5-epimerase</fullName>
        <ecNumber evidence="3 7">5.1.3.13</ecNumber>
    </recommendedName>
    <alternativeName>
        <fullName evidence="7">Thymidine diphospho-4-keto-rhamnose 3,5-epimerase</fullName>
    </alternativeName>
</protein>
<comment type="catalytic activity">
    <reaction evidence="1 7">
        <text>dTDP-4-dehydro-6-deoxy-alpha-D-glucose = dTDP-4-dehydro-beta-L-rhamnose</text>
        <dbReference type="Rhea" id="RHEA:16969"/>
        <dbReference type="ChEBI" id="CHEBI:57649"/>
        <dbReference type="ChEBI" id="CHEBI:62830"/>
        <dbReference type="EC" id="5.1.3.13"/>
    </reaction>
</comment>
<sequence length="186" mass="21393">MKVTETFLKGCFLIEPTVFGDKRGNFFEVFNKKIFEEKTGIQVNFVQDNQSISQKGVLRGLHLQKGEHAQAKLVRVIQGKVIDVAVDFRKNSLTFGKHFSIELSGENNKQLFVPRGFLHGFATLEDNTIFSYKCDNYYNKEAEDGIIYNDKTLNIDWKLSEDEILLSEKDKNLKTIVDFKLTNELS</sequence>
<feature type="active site" description="Proton acceptor" evidence="5">
    <location>
        <position position="62"/>
    </location>
</feature>
<dbReference type="InterPro" id="IPR000888">
    <property type="entry name" value="RmlC-like"/>
</dbReference>
<comment type="function">
    <text evidence="2 7">Catalyzes the epimerization of the C3' and C5'positions of dTDP-6-deoxy-D-xylo-4-hexulose, forming dTDP-6-deoxy-L-lyxo-4-hexulose.</text>
</comment>
<evidence type="ECO:0000256" key="4">
    <source>
        <dbReference type="ARBA" id="ARBA00019595"/>
    </source>
</evidence>
<evidence type="ECO:0000256" key="6">
    <source>
        <dbReference type="PIRSR" id="PIRSR600888-3"/>
    </source>
</evidence>
<dbReference type="Proteomes" id="UP000307140">
    <property type="component" value="Unassembled WGS sequence"/>
</dbReference>
<evidence type="ECO:0000256" key="3">
    <source>
        <dbReference type="ARBA" id="ARBA00012098"/>
    </source>
</evidence>
<dbReference type="GO" id="GO:0008830">
    <property type="term" value="F:dTDP-4-dehydrorhamnose 3,5-epimerase activity"/>
    <property type="evidence" value="ECO:0007669"/>
    <property type="project" value="UniProtKB-UniRule"/>
</dbReference>
<dbReference type="SUPFAM" id="SSF51182">
    <property type="entry name" value="RmlC-like cupins"/>
    <property type="match status" value="1"/>
</dbReference>
<feature type="active site" description="Proton donor" evidence="5">
    <location>
        <position position="132"/>
    </location>
</feature>
<evidence type="ECO:0000313" key="9">
    <source>
        <dbReference type="Proteomes" id="UP000307140"/>
    </source>
</evidence>
<dbReference type="EC" id="5.1.3.13" evidence="3 7"/>
<dbReference type="Gene3D" id="2.60.120.10">
    <property type="entry name" value="Jelly Rolls"/>
    <property type="match status" value="1"/>
</dbReference>
<reference evidence="8 9" key="1">
    <citation type="submission" date="2019-05" db="EMBL/GenBank/DDBJ databases">
        <title>Polaribacter aestuariivivens sp. nov., isolated from a tidal flat.</title>
        <authorList>
            <person name="Yoon J.-H."/>
        </authorList>
    </citation>
    <scope>NUCLEOTIDE SEQUENCE [LARGE SCALE GENOMIC DNA]</scope>
    <source>
        <strain evidence="8 9">DBTF-3</strain>
    </source>
</reference>
<comment type="pathway">
    <text evidence="7">Carbohydrate biosynthesis; dTDP-L-rhamnose biosynthesis.</text>
</comment>
<dbReference type="NCBIfam" id="TIGR01221">
    <property type="entry name" value="rmlC"/>
    <property type="match status" value="1"/>
</dbReference>
<dbReference type="GO" id="GO:0000271">
    <property type="term" value="P:polysaccharide biosynthetic process"/>
    <property type="evidence" value="ECO:0007669"/>
    <property type="project" value="TreeGrafter"/>
</dbReference>
<dbReference type="CDD" id="cd00438">
    <property type="entry name" value="cupin_RmlC"/>
    <property type="match status" value="1"/>
</dbReference>